<gene>
    <name evidence="1" type="ORF">X797_010847</name>
</gene>
<sequence>MSSLANLLRHFFPSSPSFGYETLRAAGCATKVGADIAEVIAICSRIKSDNESCLQEWKAAADRADAYLCPSNYCRIAEFYRRNNSFEDSVSKSLADLNTQTFYSAMDLMPHITEGVGIPYETPHRSKTPRPTIISNGNFSSAREVLGYAVATSALERSFIALTFDGRGKGRLYANSDYSSDRTGGRTRRQDKGCDPWPLVLGRVYLVGRAAAFELRAPAIIFIYGVYVDTAFRKKTPALGKFFIRAGWDGNMNAIMRLLVSLNTSFKWGISNGMYSFLDVLRIVEGYTLEVLVDKIKTPILVLDAPDDQFSKGKPRELFGRLECGKEFVEISVHDGAGSHCHRGSGARLI</sequence>
<dbReference type="HOGENOM" id="CLU_034451_1_0_1"/>
<name>A0A014PJQ6_9HYPO</name>
<dbReference type="Proteomes" id="UP000030151">
    <property type="component" value="Unassembled WGS sequence"/>
</dbReference>
<dbReference type="EMBL" id="JELW01000056">
    <property type="protein sequence ID" value="EXU96036.1"/>
    <property type="molecule type" value="Genomic_DNA"/>
</dbReference>
<organism evidence="1 2">
    <name type="scientific">Metarhizium robertsii</name>
    <dbReference type="NCBI Taxonomy" id="568076"/>
    <lineage>
        <taxon>Eukaryota</taxon>
        <taxon>Fungi</taxon>
        <taxon>Dikarya</taxon>
        <taxon>Ascomycota</taxon>
        <taxon>Pezizomycotina</taxon>
        <taxon>Sordariomycetes</taxon>
        <taxon>Hypocreomycetidae</taxon>
        <taxon>Hypocreales</taxon>
        <taxon>Clavicipitaceae</taxon>
        <taxon>Metarhizium</taxon>
    </lineage>
</organism>
<dbReference type="Gene3D" id="3.40.50.1820">
    <property type="entry name" value="alpha/beta hydrolase"/>
    <property type="match status" value="2"/>
</dbReference>
<dbReference type="AlphaFoldDB" id="A0A014PJQ6"/>
<proteinExistence type="predicted"/>
<accession>A0A014PJQ6</accession>
<dbReference type="SUPFAM" id="SSF53474">
    <property type="entry name" value="alpha/beta-Hydrolases"/>
    <property type="match status" value="1"/>
</dbReference>
<dbReference type="InterPro" id="IPR029058">
    <property type="entry name" value="AB_hydrolase_fold"/>
</dbReference>
<reference evidence="1 2" key="1">
    <citation type="submission" date="2014-02" db="EMBL/GenBank/DDBJ databases">
        <title>The genome sequence of the entomopathogenic fungus Metarhizium robertsii ARSEF 2575.</title>
        <authorList>
            <person name="Giuliano Garisto Donzelli B."/>
            <person name="Roe B.A."/>
            <person name="Macmil S.L."/>
            <person name="Krasnoff S.B."/>
            <person name="Gibson D.M."/>
        </authorList>
    </citation>
    <scope>NUCLEOTIDE SEQUENCE [LARGE SCALE GENOMIC DNA]</scope>
    <source>
        <strain evidence="1 2">ARSEF 2575</strain>
    </source>
</reference>
<evidence type="ECO:0000313" key="1">
    <source>
        <dbReference type="EMBL" id="EXU96036.1"/>
    </source>
</evidence>
<protein>
    <submittedName>
        <fullName evidence="1">Uncharacterized protein</fullName>
    </submittedName>
</protein>
<comment type="caution">
    <text evidence="1">The sequence shown here is derived from an EMBL/GenBank/DDBJ whole genome shotgun (WGS) entry which is preliminary data.</text>
</comment>
<evidence type="ECO:0000313" key="2">
    <source>
        <dbReference type="Proteomes" id="UP000030151"/>
    </source>
</evidence>